<sequence>MNFLTRISLKNPVAIFILSFLLIVGGLFSFQSLKVDLLPNIEFPQLSISAVYPGASPEDVDRQVTSVLEKQLKTVEGVDKMSSQSFESMALIQLEFPIGTKMDDVTQQVETLLRNAQLPEKVEPKVERFSFGSFPVLNAAVFAKDGQNAQQVLADDIQPELEKIPGVNSVSVGGTESQLVNIQVNKSEALKRGLTLSKIQDAIKSKFVSMPAGSVVNDSILIPIRVEEQLATVADLENLKLDVQGATSAPTATAGGMPGAGAGQQAPAPVLLKDIATIKTETARPEITRFNDKVAIALAITKKQDANTVSVVDQSYTVLDKFKDKIDYSIVFDQADGIKKSVSSLIREGLLGALFASLAVLLFLRNIRATIIAVLSIPLSLLVSSIFLAQANITLNIMTLGGMAVAVGRVVDDSIVVIENIFRRLKHNPEGLDKKQLTLAATREMLKAITSSTLTTIVVFLPLGFVGGVTGEFFLPFALTIVFALIASLVVSITLTPVLANFSFSKLKHEEREGKLQAWYGRVIESSLRRKWLVFVICIPLLLGSFALAGKLGFVFLPNEKQKTIIANVALPASTVIDKTNAVSLDVEKMLRERKDTIQSVFVGVGSRDFTTGLKKENTFQYYISLNETADTTAEVKILSDKIKEIVGKTSDKATITVQEMSTGGPPTNNNVDIDLYSSDQAKLQEAANLVQDQMKKHPELSYIKSNLQDMQRQWVIKIDNDKATAAGVSGYTVLGLTADQTRPVSIGTLQLDGQDRDVQLSYDKPLASKAELEDLTLFGTHGPVKLRDIASVQEVDTVSAIQKNDGKVFARVSATVEGNNVQKVSADVQNDVKTNVKLPDGVSLITGGGSDETTKTFEQLGLAMGIAVGLVYLVMLFTFGQARIPFVILTSLLFVPTGALIGLYLTGEPVSISAMIGVLMLIGIVVTNAIVLVDRVGQNRGDGMPIRQALVEAGKTRLRPILMTAFATICALLPLAFTAAEGNLISRGLAVVVIGGLTTATLLTLIIVPVMYELFFRRQHKRETQQAH</sequence>
<dbReference type="Gene3D" id="3.30.70.1440">
    <property type="entry name" value="Multidrug efflux transporter AcrB pore domain"/>
    <property type="match status" value="1"/>
</dbReference>
<organism evidence="2 3">
    <name type="scientific">Tumebacillus flagellatus</name>
    <dbReference type="NCBI Taxonomy" id="1157490"/>
    <lineage>
        <taxon>Bacteria</taxon>
        <taxon>Bacillati</taxon>
        <taxon>Bacillota</taxon>
        <taxon>Bacilli</taxon>
        <taxon>Bacillales</taxon>
        <taxon>Alicyclobacillaceae</taxon>
        <taxon>Tumebacillus</taxon>
    </lineage>
</organism>
<reference evidence="2 3" key="1">
    <citation type="journal article" date="2013" name="Int. J. Syst. Evol. Microbiol.">
        <title>Tumebacillus flagellatus sp. nov., an alpha-amylase/pullulanase-producing bacterium isolated from cassava wastewater.</title>
        <authorList>
            <person name="Wang Q."/>
            <person name="Xie N."/>
            <person name="Qin Y."/>
            <person name="Shen N."/>
            <person name="Zhu J."/>
            <person name="Mi H."/>
            <person name="Huang R."/>
        </authorList>
    </citation>
    <scope>NUCLEOTIDE SEQUENCE [LARGE SCALE GENOMIC DNA]</scope>
    <source>
        <strain evidence="2 3">GST4</strain>
    </source>
</reference>
<dbReference type="eggNOG" id="COG0841">
    <property type="taxonomic scope" value="Bacteria"/>
</dbReference>
<feature type="transmembrane region" description="Helical" evidence="1">
    <location>
        <begin position="371"/>
        <end position="391"/>
    </location>
</feature>
<dbReference type="SUPFAM" id="SSF82866">
    <property type="entry name" value="Multidrug efflux transporter AcrB transmembrane domain"/>
    <property type="match status" value="2"/>
</dbReference>
<dbReference type="Pfam" id="PF00873">
    <property type="entry name" value="ACR_tran"/>
    <property type="match status" value="1"/>
</dbReference>
<keyword evidence="1" id="KW-1133">Transmembrane helix</keyword>
<evidence type="ECO:0000313" key="2">
    <source>
        <dbReference type="EMBL" id="KEO84607.1"/>
    </source>
</evidence>
<dbReference type="PANTHER" id="PTHR32063">
    <property type="match status" value="1"/>
</dbReference>
<name>A0A074MFY5_9BACL</name>
<gene>
    <name evidence="2" type="ORF">EL26_03565</name>
</gene>
<dbReference type="Gene3D" id="3.30.70.1320">
    <property type="entry name" value="Multidrug efflux transporter AcrB pore domain like"/>
    <property type="match status" value="1"/>
</dbReference>
<dbReference type="EMBL" id="JMIR01000003">
    <property type="protein sequence ID" value="KEO84607.1"/>
    <property type="molecule type" value="Genomic_DNA"/>
</dbReference>
<dbReference type="PRINTS" id="PR00702">
    <property type="entry name" value="ACRIFLAVINRP"/>
</dbReference>
<dbReference type="GO" id="GO:0042910">
    <property type="term" value="F:xenobiotic transmembrane transporter activity"/>
    <property type="evidence" value="ECO:0007669"/>
    <property type="project" value="TreeGrafter"/>
</dbReference>
<feature type="transmembrane region" description="Helical" evidence="1">
    <location>
        <begin position="913"/>
        <end position="938"/>
    </location>
</feature>
<evidence type="ECO:0000256" key="1">
    <source>
        <dbReference type="SAM" id="Phobius"/>
    </source>
</evidence>
<comment type="caution">
    <text evidence="2">The sequence shown here is derived from an EMBL/GenBank/DDBJ whole genome shotgun (WGS) entry which is preliminary data.</text>
</comment>
<dbReference type="SUPFAM" id="SSF82693">
    <property type="entry name" value="Multidrug efflux transporter AcrB pore domain, PN1, PN2, PC1 and PC2 subdomains"/>
    <property type="match status" value="1"/>
</dbReference>
<dbReference type="PANTHER" id="PTHR32063:SF0">
    <property type="entry name" value="SWARMING MOTILITY PROTEIN SWRC"/>
    <property type="match status" value="1"/>
</dbReference>
<feature type="transmembrane region" description="Helical" evidence="1">
    <location>
        <begin position="959"/>
        <end position="978"/>
    </location>
</feature>
<keyword evidence="3" id="KW-1185">Reference proteome</keyword>
<dbReference type="Gene3D" id="3.30.70.1430">
    <property type="entry name" value="Multidrug efflux transporter AcrB pore domain"/>
    <property type="match status" value="2"/>
</dbReference>
<accession>A0A074MFY5</accession>
<dbReference type="STRING" id="1157490.EL26_03565"/>
<proteinExistence type="predicted"/>
<feature type="transmembrane region" description="Helical" evidence="1">
    <location>
        <begin position="532"/>
        <end position="557"/>
    </location>
</feature>
<dbReference type="InterPro" id="IPR027463">
    <property type="entry name" value="AcrB_DN_DC_subdom"/>
</dbReference>
<dbReference type="RefSeq" id="WP_038084501.1">
    <property type="nucleotide sequence ID" value="NZ_JMIR01000003.1"/>
</dbReference>
<keyword evidence="1" id="KW-0812">Transmembrane</keyword>
<dbReference type="OrthoDB" id="9757876at2"/>
<dbReference type="Gene3D" id="1.20.1640.10">
    <property type="entry name" value="Multidrug efflux transporter AcrB transmembrane domain"/>
    <property type="match status" value="2"/>
</dbReference>
<feature type="transmembrane region" description="Helical" evidence="1">
    <location>
        <begin position="990"/>
        <end position="1013"/>
    </location>
</feature>
<feature type="transmembrane region" description="Helical" evidence="1">
    <location>
        <begin position="445"/>
        <end position="467"/>
    </location>
</feature>
<feature type="transmembrane region" description="Helical" evidence="1">
    <location>
        <begin position="473"/>
        <end position="502"/>
    </location>
</feature>
<dbReference type="Proteomes" id="UP000027931">
    <property type="component" value="Unassembled WGS sequence"/>
</dbReference>
<evidence type="ECO:0000313" key="3">
    <source>
        <dbReference type="Proteomes" id="UP000027931"/>
    </source>
</evidence>
<dbReference type="GO" id="GO:0005886">
    <property type="term" value="C:plasma membrane"/>
    <property type="evidence" value="ECO:0007669"/>
    <property type="project" value="TreeGrafter"/>
</dbReference>
<dbReference type="Gene3D" id="3.30.2090.10">
    <property type="entry name" value="Multidrug efflux transporter AcrB TolC docking domain, DN and DC subdomains"/>
    <property type="match status" value="2"/>
</dbReference>
<feature type="transmembrane region" description="Helical" evidence="1">
    <location>
        <begin position="887"/>
        <end position="907"/>
    </location>
</feature>
<keyword evidence="1" id="KW-0472">Membrane</keyword>
<dbReference type="AlphaFoldDB" id="A0A074MFY5"/>
<dbReference type="InterPro" id="IPR001036">
    <property type="entry name" value="Acrflvin-R"/>
</dbReference>
<protein>
    <submittedName>
        <fullName evidence="2">Multidrug transporter AcrB</fullName>
    </submittedName>
</protein>
<dbReference type="SUPFAM" id="SSF82714">
    <property type="entry name" value="Multidrug efflux transporter AcrB TolC docking domain, DN and DC subdomains"/>
    <property type="match status" value="2"/>
</dbReference>
<feature type="transmembrane region" description="Helical" evidence="1">
    <location>
        <begin position="861"/>
        <end position="880"/>
    </location>
</feature>